<keyword evidence="9" id="KW-1185">Reference proteome</keyword>
<gene>
    <name evidence="8" type="ORF">P2G67_05440</name>
</gene>
<dbReference type="PIRSF" id="PIRSF000362">
    <property type="entry name" value="FNR"/>
    <property type="match status" value="1"/>
</dbReference>
<dbReference type="Gene3D" id="3.50.50.60">
    <property type="entry name" value="FAD/NAD(P)-binding domain"/>
    <property type="match status" value="1"/>
</dbReference>
<dbReference type="InterPro" id="IPR036188">
    <property type="entry name" value="FAD/NAD-bd_sf"/>
</dbReference>
<keyword evidence="5" id="KW-0521">NADP</keyword>
<organism evidence="8 9">
    <name type="scientific">Aquibaculum arenosum</name>
    <dbReference type="NCBI Taxonomy" id="3032591"/>
    <lineage>
        <taxon>Bacteria</taxon>
        <taxon>Pseudomonadati</taxon>
        <taxon>Pseudomonadota</taxon>
        <taxon>Alphaproteobacteria</taxon>
        <taxon>Rhodospirillales</taxon>
        <taxon>Rhodovibrionaceae</taxon>
        <taxon>Aquibaculum</taxon>
    </lineage>
</organism>
<dbReference type="Pfam" id="PF07992">
    <property type="entry name" value="Pyr_redox_2"/>
    <property type="match status" value="1"/>
</dbReference>
<keyword evidence="4" id="KW-0274">FAD</keyword>
<evidence type="ECO:0000259" key="7">
    <source>
        <dbReference type="Pfam" id="PF07992"/>
    </source>
</evidence>
<reference evidence="8 9" key="1">
    <citation type="submission" date="2023-03" db="EMBL/GenBank/DDBJ databases">
        <title>Fodinicurvata sp. CAU 1616 isolated from sea sendiment.</title>
        <authorList>
            <person name="Kim W."/>
        </authorList>
    </citation>
    <scope>NUCLEOTIDE SEQUENCE [LARGE SCALE GENOMIC DNA]</scope>
    <source>
        <strain evidence="8 9">CAU 1616</strain>
    </source>
</reference>
<comment type="caution">
    <text evidence="8">The sequence shown here is derived from an EMBL/GenBank/DDBJ whole genome shotgun (WGS) entry which is preliminary data.</text>
</comment>
<dbReference type="RefSeq" id="WP_275820821.1">
    <property type="nucleotide sequence ID" value="NZ_JARHUD010000003.1"/>
</dbReference>
<dbReference type="InterPro" id="IPR023753">
    <property type="entry name" value="FAD/NAD-binding_dom"/>
</dbReference>
<keyword evidence="3" id="KW-0285">Flavoprotein</keyword>
<proteinExistence type="inferred from homology"/>
<sequence length="448" mass="47820">MRRRFHRSTLRVAVVGAGPAGFYTVDALLRAEIPVEIDLIDRLPTPFGLVRGGVAPDHQHTKGVERSFEALLDRPELCFWGDVELGRDIHLAELRGLYDAVVLAIGAPHERRLGIPGEELPGVHGSAAFVGWYNGHPDYEDLAPLLDGRPAVVVGNGNVALDLARVLLKTSEEMAASDLCDAAREAIAAAPPAQVTLLGRRGPLQARFTLAELRELADLAVGPPAILAGGDDNALPDDAAVVEDERARRKAERVLSVLRGFAETPAEQARLHLRFFTRPLEVLGETRVEALRCQPTGFDAEGRLVDQGAPFELPCGLLLTAIGYTGEAVEGAAFDPASGRFRAQGPRLEPGLYAAGWCLRGPSGVIGTNKHDGDAAAAAILEEVKAEAKPGRVGLHGILTGRQRGWVDRTGWRAIDEAERAAATAPAPRRKLTGYAALRSAAQEAEQG</sequence>
<dbReference type="Proteomes" id="UP001215503">
    <property type="component" value="Unassembled WGS sequence"/>
</dbReference>
<accession>A0ABT5YKG1</accession>
<protein>
    <submittedName>
        <fullName evidence="8">FAD-dependent oxidoreductase</fullName>
    </submittedName>
</protein>
<evidence type="ECO:0000256" key="1">
    <source>
        <dbReference type="ARBA" id="ARBA00001974"/>
    </source>
</evidence>
<comment type="similarity">
    <text evidence="2">Belongs to the ferredoxin--NADP reductase type 1 family.</text>
</comment>
<dbReference type="PANTHER" id="PTHR48467">
    <property type="entry name" value="GLUTAMATE SYNTHASE 1 [NADH], CHLOROPLASTIC-LIKE"/>
    <property type="match status" value="1"/>
</dbReference>
<evidence type="ECO:0000313" key="9">
    <source>
        <dbReference type="Proteomes" id="UP001215503"/>
    </source>
</evidence>
<evidence type="ECO:0000313" key="8">
    <source>
        <dbReference type="EMBL" id="MDF2095413.1"/>
    </source>
</evidence>
<dbReference type="Gene3D" id="3.40.50.720">
    <property type="entry name" value="NAD(P)-binding Rossmann-like Domain"/>
    <property type="match status" value="1"/>
</dbReference>
<name>A0ABT5YKG1_9PROT</name>
<dbReference type="PRINTS" id="PR00419">
    <property type="entry name" value="ADXRDTASE"/>
</dbReference>
<evidence type="ECO:0000256" key="6">
    <source>
        <dbReference type="ARBA" id="ARBA00023002"/>
    </source>
</evidence>
<dbReference type="PANTHER" id="PTHR48467:SF1">
    <property type="entry name" value="GLUTAMATE SYNTHASE 1 [NADH], CHLOROPLASTIC-LIKE"/>
    <property type="match status" value="1"/>
</dbReference>
<evidence type="ECO:0000256" key="3">
    <source>
        <dbReference type="ARBA" id="ARBA00022630"/>
    </source>
</evidence>
<keyword evidence="6" id="KW-0560">Oxidoreductase</keyword>
<evidence type="ECO:0000256" key="5">
    <source>
        <dbReference type="ARBA" id="ARBA00022857"/>
    </source>
</evidence>
<dbReference type="EMBL" id="JARHUD010000003">
    <property type="protein sequence ID" value="MDF2095413.1"/>
    <property type="molecule type" value="Genomic_DNA"/>
</dbReference>
<evidence type="ECO:0000256" key="2">
    <source>
        <dbReference type="ARBA" id="ARBA00008312"/>
    </source>
</evidence>
<dbReference type="SUPFAM" id="SSF51971">
    <property type="entry name" value="Nucleotide-binding domain"/>
    <property type="match status" value="1"/>
</dbReference>
<evidence type="ECO:0000256" key="4">
    <source>
        <dbReference type="ARBA" id="ARBA00022827"/>
    </source>
</evidence>
<feature type="domain" description="FAD/NAD(P)-binding" evidence="7">
    <location>
        <begin position="11"/>
        <end position="194"/>
    </location>
</feature>
<dbReference type="InterPro" id="IPR021163">
    <property type="entry name" value="Ferredox_Rdtase_adrenod"/>
</dbReference>
<comment type="cofactor">
    <cofactor evidence="1">
        <name>FAD</name>
        <dbReference type="ChEBI" id="CHEBI:57692"/>
    </cofactor>
</comment>
<dbReference type="InterPro" id="IPR055275">
    <property type="entry name" value="Ferredox_Rdtase"/>
</dbReference>